<feature type="region of interest" description="Disordered" evidence="1">
    <location>
        <begin position="375"/>
        <end position="412"/>
    </location>
</feature>
<dbReference type="Proteomes" id="UP001230951">
    <property type="component" value="Unassembled WGS sequence"/>
</dbReference>
<reference evidence="2 4" key="1">
    <citation type="submission" date="2023-07" db="EMBL/GenBank/DDBJ databases">
        <title>Sorghum-associated microbial communities from plants grown in Nebraska, USA.</title>
        <authorList>
            <person name="Schachtman D."/>
        </authorList>
    </citation>
    <scope>NUCLEOTIDE SEQUENCE</scope>
    <source>
        <strain evidence="2">DS1006</strain>
        <strain evidence="3 4">DS1016</strain>
    </source>
</reference>
<evidence type="ECO:0000313" key="5">
    <source>
        <dbReference type="Proteomes" id="UP001242995"/>
    </source>
</evidence>
<feature type="compositionally biased region" description="Basic and acidic residues" evidence="1">
    <location>
        <begin position="214"/>
        <end position="223"/>
    </location>
</feature>
<sequence>MKIAPLKTIDPWFSHVANHHRAFVETLSGVPVEAVILMEDVSVLYDADRNYRPFLQLRGQLTGVCTPEVELPYGVTVMEFEPGHGPHIDAFYEFDNDQLASLVHKGYFETNFEVPASIIGIPWILPATAKLLFVSPETMDEPPIVFLEIDNANDLRVDAQNSGYELAVHFPNYTAELDVQRQSRAEIDRDAARGIGFDEADLSFDTEGERLTEDLTEGERHGGAFEQSSIVDSERVAEPAPDPSVEERREAEMDEKYQRNIAASLAAAGRHETTERASLAHQGYALFDDGFFRFESDVDAVDIDGDLVFEADDQFLAEIRAFESDAEQAQEVAATHDVEVAGDRLDVGGDLQTALQSSIDDRHERDARLAALQAERDAHAATRSVPAQAKGAFDTENAGNASWTTEGEIEFD</sequence>
<dbReference type="EMBL" id="JAUSRG010000001">
    <property type="protein sequence ID" value="MDP9903201.1"/>
    <property type="molecule type" value="Genomic_DNA"/>
</dbReference>
<dbReference type="AlphaFoldDB" id="A0AAW8DB91"/>
<comment type="caution">
    <text evidence="2">The sequence shown here is derived from an EMBL/GenBank/DDBJ whole genome shotgun (WGS) entry which is preliminary data.</text>
</comment>
<organism evidence="2 5">
    <name type="scientific">Arthrobacter bambusae</name>
    <dbReference type="NCBI Taxonomy" id="1338426"/>
    <lineage>
        <taxon>Bacteria</taxon>
        <taxon>Bacillati</taxon>
        <taxon>Actinomycetota</taxon>
        <taxon>Actinomycetes</taxon>
        <taxon>Micrococcales</taxon>
        <taxon>Micrococcaceae</taxon>
        <taxon>Arthrobacter</taxon>
    </lineage>
</organism>
<name>A0AAW8DB91_9MICC</name>
<gene>
    <name evidence="2" type="ORF">J2S90_000141</name>
    <name evidence="3" type="ORF">J2S93_001562</name>
</gene>
<proteinExistence type="predicted"/>
<evidence type="ECO:0000313" key="4">
    <source>
        <dbReference type="Proteomes" id="UP001230951"/>
    </source>
</evidence>
<evidence type="ECO:0000256" key="1">
    <source>
        <dbReference type="SAM" id="MobiDB-lite"/>
    </source>
</evidence>
<protein>
    <submittedName>
        <fullName evidence="2">Uncharacterized protein</fullName>
    </submittedName>
</protein>
<dbReference type="RefSeq" id="WP_306958822.1">
    <property type="nucleotide sequence ID" value="NZ_JAUSRG010000001.1"/>
</dbReference>
<accession>A0AAW8DB91</accession>
<dbReference type="Proteomes" id="UP001242995">
    <property type="component" value="Unassembled WGS sequence"/>
</dbReference>
<evidence type="ECO:0000313" key="3">
    <source>
        <dbReference type="EMBL" id="MDQ0180146.1"/>
    </source>
</evidence>
<feature type="region of interest" description="Disordered" evidence="1">
    <location>
        <begin position="214"/>
        <end position="250"/>
    </location>
</feature>
<keyword evidence="4" id="KW-1185">Reference proteome</keyword>
<dbReference type="EMBL" id="JAUSTF010000002">
    <property type="protein sequence ID" value="MDQ0180146.1"/>
    <property type="molecule type" value="Genomic_DNA"/>
</dbReference>
<evidence type="ECO:0000313" key="2">
    <source>
        <dbReference type="EMBL" id="MDP9903201.1"/>
    </source>
</evidence>